<gene>
    <name evidence="6" type="ORF">COC42_08640</name>
</gene>
<protein>
    <submittedName>
        <fullName evidence="6">1-acyl-sn-glycerol-3-phosphate acyltransferase</fullName>
    </submittedName>
</protein>
<evidence type="ECO:0000313" key="7">
    <source>
        <dbReference type="Proteomes" id="UP000218366"/>
    </source>
</evidence>
<evidence type="ECO:0000313" key="6">
    <source>
        <dbReference type="EMBL" id="PCD04807.1"/>
    </source>
</evidence>
<dbReference type="CDD" id="cd07989">
    <property type="entry name" value="LPLAT_AGPAT-like"/>
    <property type="match status" value="1"/>
</dbReference>
<dbReference type="GO" id="GO:0003841">
    <property type="term" value="F:1-acylglycerol-3-phosphate O-acyltransferase activity"/>
    <property type="evidence" value="ECO:0007669"/>
    <property type="project" value="TreeGrafter"/>
</dbReference>
<comment type="caution">
    <text evidence="6">The sequence shown here is derived from an EMBL/GenBank/DDBJ whole genome shotgun (WGS) entry which is preliminary data.</text>
</comment>
<dbReference type="OrthoDB" id="5290997at2"/>
<feature type="domain" description="Phospholipid/glycerol acyltransferase" evidence="5">
    <location>
        <begin position="69"/>
        <end position="183"/>
    </location>
</feature>
<keyword evidence="4" id="KW-0812">Transmembrane</keyword>
<dbReference type="PANTHER" id="PTHR10434">
    <property type="entry name" value="1-ACYL-SN-GLYCEROL-3-PHOSPHATE ACYLTRANSFERASE"/>
    <property type="match status" value="1"/>
</dbReference>
<keyword evidence="4" id="KW-0472">Membrane</keyword>
<evidence type="ECO:0000259" key="5">
    <source>
        <dbReference type="SMART" id="SM00563"/>
    </source>
</evidence>
<comment type="pathway">
    <text evidence="1">Lipid metabolism.</text>
</comment>
<dbReference type="SUPFAM" id="SSF69593">
    <property type="entry name" value="Glycerol-3-phosphate (1)-acyltransferase"/>
    <property type="match status" value="1"/>
</dbReference>
<dbReference type="InterPro" id="IPR002123">
    <property type="entry name" value="Plipid/glycerol_acylTrfase"/>
</dbReference>
<reference evidence="6 7" key="1">
    <citation type="submission" date="2017-09" db="EMBL/GenBank/DDBJ databases">
        <title>Sphingomonas spermidinifaciens 9NM-10, whole genome shotgun sequence.</title>
        <authorList>
            <person name="Feng G."/>
            <person name="Zhu H."/>
        </authorList>
    </citation>
    <scope>NUCLEOTIDE SEQUENCE [LARGE SCALE GENOMIC DNA]</scope>
    <source>
        <strain evidence="6 7">9NM-10</strain>
    </source>
</reference>
<dbReference type="Proteomes" id="UP000218366">
    <property type="component" value="Unassembled WGS sequence"/>
</dbReference>
<dbReference type="PANTHER" id="PTHR10434:SF11">
    <property type="entry name" value="1-ACYL-SN-GLYCEROL-3-PHOSPHATE ACYLTRANSFERASE"/>
    <property type="match status" value="1"/>
</dbReference>
<evidence type="ECO:0000256" key="2">
    <source>
        <dbReference type="ARBA" id="ARBA00022679"/>
    </source>
</evidence>
<keyword evidence="2 6" id="KW-0808">Transferase</keyword>
<keyword evidence="3 6" id="KW-0012">Acyltransferase</keyword>
<evidence type="ECO:0000256" key="4">
    <source>
        <dbReference type="SAM" id="Phobius"/>
    </source>
</evidence>
<evidence type="ECO:0000256" key="1">
    <source>
        <dbReference type="ARBA" id="ARBA00005189"/>
    </source>
</evidence>
<dbReference type="AlphaFoldDB" id="A0A2A4B9S2"/>
<keyword evidence="7" id="KW-1185">Reference proteome</keyword>
<name>A0A2A4B9S2_9SPHN</name>
<sequence length="232" mass="25106">MGRIRSWLFDAAFYGGSVGFVLAAPVAALFSRRALLGVVMGWLRWHRFCANVIMGMRTQVEGAPLHRPGFYVAKHQAFYETFELALILGGPAIVMKAELASIPLWGWAARQYGVIVVDRSGSATALRQMLREAKAARAAGRSVLIFPEGTRVLPGEAPPVRAGFAALYKALSLPTVPVALDSARVWPRRGPKRPGVVTFRFGEPLDPALPREAAEARIHAGINALEPAARIG</sequence>
<dbReference type="EMBL" id="NWMW01000001">
    <property type="protein sequence ID" value="PCD04807.1"/>
    <property type="molecule type" value="Genomic_DNA"/>
</dbReference>
<dbReference type="SMART" id="SM00563">
    <property type="entry name" value="PlsC"/>
    <property type="match status" value="1"/>
</dbReference>
<evidence type="ECO:0000256" key="3">
    <source>
        <dbReference type="ARBA" id="ARBA00023315"/>
    </source>
</evidence>
<proteinExistence type="predicted"/>
<keyword evidence="4" id="KW-1133">Transmembrane helix</keyword>
<accession>A0A2A4B9S2</accession>
<feature type="transmembrane region" description="Helical" evidence="4">
    <location>
        <begin position="12"/>
        <end position="30"/>
    </location>
</feature>
<dbReference type="GO" id="GO:0006654">
    <property type="term" value="P:phosphatidic acid biosynthetic process"/>
    <property type="evidence" value="ECO:0007669"/>
    <property type="project" value="TreeGrafter"/>
</dbReference>
<dbReference type="Pfam" id="PF01553">
    <property type="entry name" value="Acyltransferase"/>
    <property type="match status" value="1"/>
</dbReference>
<organism evidence="6 7">
    <name type="scientific">Sphingomonas spermidinifaciens</name>
    <dbReference type="NCBI Taxonomy" id="1141889"/>
    <lineage>
        <taxon>Bacteria</taxon>
        <taxon>Pseudomonadati</taxon>
        <taxon>Pseudomonadota</taxon>
        <taxon>Alphaproteobacteria</taxon>
        <taxon>Sphingomonadales</taxon>
        <taxon>Sphingomonadaceae</taxon>
        <taxon>Sphingomonas</taxon>
    </lineage>
</organism>